<organism evidence="1">
    <name type="scientific">Fusarium oxysporum (strain Fo5176)</name>
    <name type="common">Fusarium vascular wilt</name>
    <dbReference type="NCBI Taxonomy" id="660025"/>
    <lineage>
        <taxon>Eukaryota</taxon>
        <taxon>Fungi</taxon>
        <taxon>Dikarya</taxon>
        <taxon>Ascomycota</taxon>
        <taxon>Pezizomycotina</taxon>
        <taxon>Sordariomycetes</taxon>
        <taxon>Hypocreomycetidae</taxon>
        <taxon>Hypocreales</taxon>
        <taxon>Nectriaceae</taxon>
        <taxon>Fusarium</taxon>
        <taxon>Fusarium oxysporum species complex</taxon>
    </lineage>
</organism>
<comment type="caution">
    <text evidence="1">The sequence shown here is derived from an EMBL/GenBank/DDBJ whole genome shotgun (WGS) entry which is preliminary data.</text>
</comment>
<accession>F9FCE1</accession>
<feature type="non-terminal residue" evidence="1">
    <location>
        <position position="1"/>
    </location>
</feature>
<protein>
    <submittedName>
        <fullName evidence="1">Uncharacterized protein</fullName>
    </submittedName>
</protein>
<proteinExistence type="predicted"/>
<sequence length="40" mass="5061">FKYYLIRNYNTNTTKDRLLVLRKEVEKRIITYIFYNKELS</sequence>
<reference evidence="1" key="1">
    <citation type="journal article" date="2012" name="Mol. Plant Microbe Interact.">
        <title>A highly conserved effector in Fusarium oxysporum is required for full virulence on Arabidopsis.</title>
        <authorList>
            <person name="Thatcher L.F."/>
            <person name="Gardiner D.M."/>
            <person name="Kazan K."/>
            <person name="Manners J."/>
        </authorList>
    </citation>
    <scope>NUCLEOTIDE SEQUENCE [LARGE SCALE GENOMIC DNA]</scope>
    <source>
        <strain evidence="1">Fo5176</strain>
    </source>
</reference>
<dbReference type="EMBL" id="AFQF01001306">
    <property type="protein sequence ID" value="EGU85416.1"/>
    <property type="molecule type" value="Genomic_DNA"/>
</dbReference>
<dbReference type="AlphaFoldDB" id="F9FCE1"/>
<gene>
    <name evidence="1" type="ORF">FOXB_04069</name>
</gene>
<evidence type="ECO:0000313" key="1">
    <source>
        <dbReference type="EMBL" id="EGU85416.1"/>
    </source>
</evidence>
<name>F9FCE1_FUSOF</name>